<reference evidence="3" key="1">
    <citation type="journal article" date="2018" name="Nat. Microbiol.">
        <title>Leveraging single-cell genomics to expand the fungal tree of life.</title>
        <authorList>
            <person name="Ahrendt S.R."/>
            <person name="Quandt C.A."/>
            <person name="Ciobanu D."/>
            <person name="Clum A."/>
            <person name="Salamov A."/>
            <person name="Andreopoulos B."/>
            <person name="Cheng J.F."/>
            <person name="Woyke T."/>
            <person name="Pelin A."/>
            <person name="Henrissat B."/>
            <person name="Reynolds N.K."/>
            <person name="Benny G.L."/>
            <person name="Smith M.E."/>
            <person name="James T.Y."/>
            <person name="Grigoriev I.V."/>
        </authorList>
    </citation>
    <scope>NUCLEOTIDE SEQUENCE [LARGE SCALE GENOMIC DNA]</scope>
    <source>
        <strain evidence="3">CSF55</strain>
    </source>
</reference>
<name>A0A4P9YAL0_ROZAC</name>
<evidence type="ECO:0000313" key="2">
    <source>
        <dbReference type="EMBL" id="RKP15551.1"/>
    </source>
</evidence>
<dbReference type="AlphaFoldDB" id="A0A4P9YAL0"/>
<protein>
    <submittedName>
        <fullName evidence="2">Uncharacterized protein</fullName>
    </submittedName>
</protein>
<dbReference type="Proteomes" id="UP000281549">
    <property type="component" value="Unassembled WGS sequence"/>
</dbReference>
<sequence length="167" mass="18574">PPVNATPAAEVPPADVAPRNATEANTAVNEPVEKPKSFAVVAAKNAKPKKTISKKLVRSAQNLGKPRGPPAEFVRYLITIHNSRAVRQYRSEKKLGKLARLFLKENELQEYVATTSFVGNSVLEVYVVNHHALSFEEKCKEKELECKDRPDLLEIPSYAKVLNIETQ</sequence>
<feature type="region of interest" description="Disordered" evidence="1">
    <location>
        <begin position="1"/>
        <end position="30"/>
    </location>
</feature>
<proteinExistence type="predicted"/>
<feature type="compositionally biased region" description="Low complexity" evidence="1">
    <location>
        <begin position="1"/>
        <end position="18"/>
    </location>
</feature>
<organism evidence="2 3">
    <name type="scientific">Rozella allomycis (strain CSF55)</name>
    <dbReference type="NCBI Taxonomy" id="988480"/>
    <lineage>
        <taxon>Eukaryota</taxon>
        <taxon>Fungi</taxon>
        <taxon>Fungi incertae sedis</taxon>
        <taxon>Cryptomycota</taxon>
        <taxon>Cryptomycota incertae sedis</taxon>
        <taxon>Rozella</taxon>
    </lineage>
</organism>
<feature type="non-terminal residue" evidence="2">
    <location>
        <position position="1"/>
    </location>
</feature>
<dbReference type="EMBL" id="ML008849">
    <property type="protein sequence ID" value="RKP15551.1"/>
    <property type="molecule type" value="Genomic_DNA"/>
</dbReference>
<accession>A0A4P9YAL0</accession>
<evidence type="ECO:0000313" key="3">
    <source>
        <dbReference type="Proteomes" id="UP000281549"/>
    </source>
</evidence>
<feature type="non-terminal residue" evidence="2">
    <location>
        <position position="167"/>
    </location>
</feature>
<evidence type="ECO:0000256" key="1">
    <source>
        <dbReference type="SAM" id="MobiDB-lite"/>
    </source>
</evidence>
<gene>
    <name evidence="2" type="ORF">ROZALSC1DRAFT_26359</name>
</gene>